<accession>A0A840UXI4</accession>
<dbReference type="Proteomes" id="UP000559117">
    <property type="component" value="Unassembled WGS sequence"/>
</dbReference>
<evidence type="ECO:0000313" key="1">
    <source>
        <dbReference type="EMBL" id="MBB5337574.1"/>
    </source>
</evidence>
<keyword evidence="2" id="KW-1185">Reference proteome</keyword>
<evidence type="ECO:0000313" key="2">
    <source>
        <dbReference type="Proteomes" id="UP000559117"/>
    </source>
</evidence>
<comment type="caution">
    <text evidence="1">The sequence shown here is derived from an EMBL/GenBank/DDBJ whole genome shotgun (WGS) entry which is preliminary data.</text>
</comment>
<dbReference type="EMBL" id="JACHFH010000060">
    <property type="protein sequence ID" value="MBB5337574.1"/>
    <property type="molecule type" value="Genomic_DNA"/>
</dbReference>
<name>A0A840UXI4_9FIRM</name>
<organism evidence="1 2">
    <name type="scientific">Pectinatus brassicae</name>
    <dbReference type="NCBI Taxonomy" id="862415"/>
    <lineage>
        <taxon>Bacteria</taxon>
        <taxon>Bacillati</taxon>
        <taxon>Bacillota</taxon>
        <taxon>Negativicutes</taxon>
        <taxon>Selenomonadales</taxon>
        <taxon>Selenomonadaceae</taxon>
        <taxon>Pectinatus</taxon>
    </lineage>
</organism>
<protein>
    <submittedName>
        <fullName evidence="1">Uncharacterized protein</fullName>
    </submittedName>
</protein>
<sequence>MFGVDSIIPLLNAALLTGAVQSFLIRLGASALWYGVEKVARAHNCDTNLGSQTWDVLRNTMQ</sequence>
<dbReference type="AlphaFoldDB" id="A0A840UXI4"/>
<reference evidence="1 2" key="1">
    <citation type="submission" date="2020-08" db="EMBL/GenBank/DDBJ databases">
        <title>Genomic Encyclopedia of Type Strains, Phase IV (KMG-IV): sequencing the most valuable type-strain genomes for metagenomic binning, comparative biology and taxonomic classification.</title>
        <authorList>
            <person name="Goeker M."/>
        </authorList>
    </citation>
    <scope>NUCLEOTIDE SEQUENCE [LARGE SCALE GENOMIC DNA]</scope>
    <source>
        <strain evidence="1 2">DSM 24661</strain>
    </source>
</reference>
<proteinExistence type="predicted"/>
<dbReference type="RefSeq" id="WP_183863489.1">
    <property type="nucleotide sequence ID" value="NZ_JACHFH010000060.1"/>
</dbReference>
<gene>
    <name evidence="1" type="ORF">HNR32_002736</name>
</gene>